<sequence>MTVGKLDARQSRLVQIVKNTRLQAKKKSDVELRKLKGAAVKVLCHVRRSKKLRPEQLFDLMDGNSDDQLDEKEFVAFFKTADTDVKTLEVVITTKEVPIEDEPAPVAEASAEVAATPEGPTASEGAPPASEAAPEASSEAVPDAEKPAGDSPADAAPTGGTPGEGTPGDGTSADDVATEGAPAEGCGSGEMAPAAPKGEIVVHDPEAARQLDEELKKFAANGRAPPAARKFRTVQEAKVVERGETVELPPAELPRLFQHILEEGSAAISREALARLVQVCYTVLRPPGEGSGWEGRPPLVGEVVEVLQGPEMDSTTGELRVQAKSLVDDAEGWLTVVGSDGSAFLKEGGRRLRTLRAAPLTGSLAPGGEVLRNLYAGELLSVEEWPTRDEASGSMRAKVRTLMFGAAEGFVTTCDDTGAWLAEGVA</sequence>
<dbReference type="Proteomes" id="UP001189429">
    <property type="component" value="Unassembled WGS sequence"/>
</dbReference>
<accession>A0ABN9TP76</accession>
<dbReference type="PROSITE" id="PS50222">
    <property type="entry name" value="EF_HAND_2"/>
    <property type="match status" value="1"/>
</dbReference>
<evidence type="ECO:0000313" key="4">
    <source>
        <dbReference type="Proteomes" id="UP001189429"/>
    </source>
</evidence>
<name>A0ABN9TP76_9DINO</name>
<dbReference type="PROSITE" id="PS00018">
    <property type="entry name" value="EF_HAND_1"/>
    <property type="match status" value="1"/>
</dbReference>
<evidence type="ECO:0000313" key="3">
    <source>
        <dbReference type="EMBL" id="CAK0847897.1"/>
    </source>
</evidence>
<feature type="domain" description="EF-hand" evidence="2">
    <location>
        <begin position="49"/>
        <end position="84"/>
    </location>
</feature>
<gene>
    <name evidence="3" type="ORF">PCOR1329_LOCUS40982</name>
</gene>
<dbReference type="InterPro" id="IPR002048">
    <property type="entry name" value="EF_hand_dom"/>
</dbReference>
<keyword evidence="4" id="KW-1185">Reference proteome</keyword>
<feature type="region of interest" description="Disordered" evidence="1">
    <location>
        <begin position="101"/>
        <end position="194"/>
    </location>
</feature>
<dbReference type="InterPro" id="IPR018247">
    <property type="entry name" value="EF_Hand_1_Ca_BS"/>
</dbReference>
<evidence type="ECO:0000259" key="2">
    <source>
        <dbReference type="PROSITE" id="PS50222"/>
    </source>
</evidence>
<dbReference type="EMBL" id="CAUYUJ010014939">
    <property type="protein sequence ID" value="CAK0847897.1"/>
    <property type="molecule type" value="Genomic_DNA"/>
</dbReference>
<organism evidence="3 4">
    <name type="scientific">Prorocentrum cordatum</name>
    <dbReference type="NCBI Taxonomy" id="2364126"/>
    <lineage>
        <taxon>Eukaryota</taxon>
        <taxon>Sar</taxon>
        <taxon>Alveolata</taxon>
        <taxon>Dinophyceae</taxon>
        <taxon>Prorocentrales</taxon>
        <taxon>Prorocentraceae</taxon>
        <taxon>Prorocentrum</taxon>
    </lineage>
</organism>
<protein>
    <recommendedName>
        <fullName evidence="2">EF-hand domain-containing protein</fullName>
    </recommendedName>
</protein>
<feature type="compositionally biased region" description="Low complexity" evidence="1">
    <location>
        <begin position="104"/>
        <end position="141"/>
    </location>
</feature>
<comment type="caution">
    <text evidence="3">The sequence shown here is derived from an EMBL/GenBank/DDBJ whole genome shotgun (WGS) entry which is preliminary data.</text>
</comment>
<proteinExistence type="predicted"/>
<evidence type="ECO:0000256" key="1">
    <source>
        <dbReference type="SAM" id="MobiDB-lite"/>
    </source>
</evidence>
<reference evidence="3" key="1">
    <citation type="submission" date="2023-10" db="EMBL/GenBank/DDBJ databases">
        <authorList>
            <person name="Chen Y."/>
            <person name="Shah S."/>
            <person name="Dougan E. K."/>
            <person name="Thang M."/>
            <person name="Chan C."/>
        </authorList>
    </citation>
    <scope>NUCLEOTIDE SEQUENCE [LARGE SCALE GENOMIC DNA]</scope>
</reference>